<dbReference type="EMBL" id="GG663741">
    <property type="protein sequence ID" value="EEH55624.1"/>
    <property type="molecule type" value="Genomic_DNA"/>
</dbReference>
<evidence type="ECO:0000313" key="2">
    <source>
        <dbReference type="EMBL" id="EEH55624.1"/>
    </source>
</evidence>
<feature type="region of interest" description="Disordered" evidence="1">
    <location>
        <begin position="100"/>
        <end position="122"/>
    </location>
</feature>
<keyword evidence="3" id="KW-1185">Reference proteome</keyword>
<dbReference type="GeneID" id="9685408"/>
<dbReference type="KEGG" id="mpp:MICPUCDRAFT_59220"/>
<dbReference type="Proteomes" id="UP000001876">
    <property type="component" value="Unassembled WGS sequence"/>
</dbReference>
<name>C1MWR1_MICPC</name>
<feature type="region of interest" description="Disordered" evidence="1">
    <location>
        <begin position="51"/>
        <end position="83"/>
    </location>
</feature>
<gene>
    <name evidence="2" type="ORF">MICPUCDRAFT_59220</name>
</gene>
<protein>
    <submittedName>
        <fullName evidence="2">Predicted protein</fullName>
    </submittedName>
</protein>
<dbReference type="RefSeq" id="XP_003059672.1">
    <property type="nucleotide sequence ID" value="XM_003059626.1"/>
</dbReference>
<dbReference type="AlphaFoldDB" id="C1MWR1"/>
<evidence type="ECO:0000256" key="1">
    <source>
        <dbReference type="SAM" id="MobiDB-lite"/>
    </source>
</evidence>
<organism evidence="3">
    <name type="scientific">Micromonas pusilla (strain CCMP1545)</name>
    <name type="common">Picoplanktonic green alga</name>
    <dbReference type="NCBI Taxonomy" id="564608"/>
    <lineage>
        <taxon>Eukaryota</taxon>
        <taxon>Viridiplantae</taxon>
        <taxon>Chlorophyta</taxon>
        <taxon>Mamiellophyceae</taxon>
        <taxon>Mamiellales</taxon>
        <taxon>Mamiellaceae</taxon>
        <taxon>Micromonas</taxon>
    </lineage>
</organism>
<feature type="compositionally biased region" description="Low complexity" evidence="1">
    <location>
        <begin position="55"/>
        <end position="72"/>
    </location>
</feature>
<reference evidence="2 3" key="1">
    <citation type="journal article" date="2009" name="Science">
        <title>Green evolution and dynamic adaptations revealed by genomes of the marine picoeukaryotes Micromonas.</title>
        <authorList>
            <person name="Worden A.Z."/>
            <person name="Lee J.H."/>
            <person name="Mock T."/>
            <person name="Rouze P."/>
            <person name="Simmons M.P."/>
            <person name="Aerts A.L."/>
            <person name="Allen A.E."/>
            <person name="Cuvelier M.L."/>
            <person name="Derelle E."/>
            <person name="Everett M.V."/>
            <person name="Foulon E."/>
            <person name="Grimwood J."/>
            <person name="Gundlach H."/>
            <person name="Henrissat B."/>
            <person name="Napoli C."/>
            <person name="McDonald S.M."/>
            <person name="Parker M.S."/>
            <person name="Rombauts S."/>
            <person name="Salamov A."/>
            <person name="Von Dassow P."/>
            <person name="Badger J.H."/>
            <person name="Coutinho P.M."/>
            <person name="Demir E."/>
            <person name="Dubchak I."/>
            <person name="Gentemann C."/>
            <person name="Eikrem W."/>
            <person name="Gready J.E."/>
            <person name="John U."/>
            <person name="Lanier W."/>
            <person name="Lindquist E.A."/>
            <person name="Lucas S."/>
            <person name="Mayer K.F."/>
            <person name="Moreau H."/>
            <person name="Not F."/>
            <person name="Otillar R."/>
            <person name="Panaud O."/>
            <person name="Pangilinan J."/>
            <person name="Paulsen I."/>
            <person name="Piegu B."/>
            <person name="Poliakov A."/>
            <person name="Robbens S."/>
            <person name="Schmutz J."/>
            <person name="Toulza E."/>
            <person name="Wyss T."/>
            <person name="Zelensky A."/>
            <person name="Zhou K."/>
            <person name="Armbrust E.V."/>
            <person name="Bhattacharya D."/>
            <person name="Goodenough U.W."/>
            <person name="Van de Peer Y."/>
            <person name="Grigoriev I.V."/>
        </authorList>
    </citation>
    <scope>NUCLEOTIDE SEQUENCE [LARGE SCALE GENOMIC DNA]</scope>
    <source>
        <strain evidence="2 3">CCMP1545</strain>
    </source>
</reference>
<accession>C1MWR1</accession>
<sequence length="162" mass="17510">MAMKSYAPSAVARGFALGVLGGGLGVLGAVRVIKEIIVFVRDGFFADEESATTDARSSAGTPSTPSSVGSVESSRDDIASSASDVDDDFACDAMEEAWRTTTTTTRKRRRRRRRRRRRDADDADADETFAKIAFRGLQCAAWTFVLGPVVQSVLTEPPESRL</sequence>
<proteinExistence type="predicted"/>
<feature type="compositionally biased region" description="Basic residues" evidence="1">
    <location>
        <begin position="105"/>
        <end position="117"/>
    </location>
</feature>
<evidence type="ECO:0000313" key="3">
    <source>
        <dbReference type="Proteomes" id="UP000001876"/>
    </source>
</evidence>